<dbReference type="PANTHER" id="PTHR30269">
    <property type="entry name" value="TRANSMEMBRANE PROTEIN YFCA"/>
    <property type="match status" value="1"/>
</dbReference>
<evidence type="ECO:0000256" key="7">
    <source>
        <dbReference type="ARBA" id="ARBA00023136"/>
    </source>
</evidence>
<keyword evidence="3" id="KW-0813">Transport</keyword>
<dbReference type="EMBL" id="DVGC01000029">
    <property type="protein sequence ID" value="HIR05384.1"/>
    <property type="molecule type" value="Genomic_DNA"/>
</dbReference>
<evidence type="ECO:0000256" key="2">
    <source>
        <dbReference type="ARBA" id="ARBA00009142"/>
    </source>
</evidence>
<dbReference type="PANTHER" id="PTHR30269:SF0">
    <property type="entry name" value="MEMBRANE TRANSPORTER PROTEIN YFCA-RELATED"/>
    <property type="match status" value="1"/>
</dbReference>
<reference evidence="9" key="1">
    <citation type="submission" date="2020-10" db="EMBL/GenBank/DDBJ databases">
        <authorList>
            <person name="Gilroy R."/>
        </authorList>
    </citation>
    <scope>NUCLEOTIDE SEQUENCE</scope>
    <source>
        <strain evidence="9">CHK180-2868</strain>
    </source>
</reference>
<dbReference type="InterPro" id="IPR002781">
    <property type="entry name" value="TM_pro_TauE-like"/>
</dbReference>
<accession>A0A9D1D687</accession>
<organism evidence="9 10">
    <name type="scientific">Candidatus Copromonas faecavium</name>
    <name type="common">nom. illeg.</name>
    <dbReference type="NCBI Taxonomy" id="2840740"/>
    <lineage>
        <taxon>Bacteria</taxon>
        <taxon>Bacillati</taxon>
        <taxon>Bacillota</taxon>
        <taxon>Clostridia</taxon>
        <taxon>Lachnospirales</taxon>
        <taxon>Lachnospiraceae</taxon>
        <taxon>Candidatus Copromonas (nom. illeg.)</taxon>
    </lineage>
</organism>
<dbReference type="InterPro" id="IPR052017">
    <property type="entry name" value="TSUP"/>
</dbReference>
<feature type="transmembrane region" description="Helical" evidence="8">
    <location>
        <begin position="232"/>
        <end position="250"/>
    </location>
</feature>
<evidence type="ECO:0000256" key="4">
    <source>
        <dbReference type="ARBA" id="ARBA00022475"/>
    </source>
</evidence>
<evidence type="ECO:0000256" key="1">
    <source>
        <dbReference type="ARBA" id="ARBA00004651"/>
    </source>
</evidence>
<keyword evidence="4 8" id="KW-1003">Cell membrane</keyword>
<proteinExistence type="inferred from homology"/>
<comment type="similarity">
    <text evidence="2 8">Belongs to the 4-toluene sulfonate uptake permease (TSUP) (TC 2.A.102) family.</text>
</comment>
<dbReference type="GO" id="GO:0005886">
    <property type="term" value="C:plasma membrane"/>
    <property type="evidence" value="ECO:0007669"/>
    <property type="project" value="UniProtKB-SubCell"/>
</dbReference>
<dbReference type="Proteomes" id="UP000824250">
    <property type="component" value="Unassembled WGS sequence"/>
</dbReference>
<reference evidence="9" key="2">
    <citation type="journal article" date="2021" name="PeerJ">
        <title>Extensive microbial diversity within the chicken gut microbiome revealed by metagenomics and culture.</title>
        <authorList>
            <person name="Gilroy R."/>
            <person name="Ravi A."/>
            <person name="Getino M."/>
            <person name="Pursley I."/>
            <person name="Horton D.L."/>
            <person name="Alikhan N.F."/>
            <person name="Baker D."/>
            <person name="Gharbi K."/>
            <person name="Hall N."/>
            <person name="Watson M."/>
            <person name="Adriaenssens E.M."/>
            <person name="Foster-Nyarko E."/>
            <person name="Jarju S."/>
            <person name="Secka A."/>
            <person name="Antonio M."/>
            <person name="Oren A."/>
            <person name="Chaudhuri R.R."/>
            <person name="La Ragione R."/>
            <person name="Hildebrand F."/>
            <person name="Pallen M.J."/>
        </authorList>
    </citation>
    <scope>NUCLEOTIDE SEQUENCE</scope>
    <source>
        <strain evidence="9">CHK180-2868</strain>
    </source>
</reference>
<feature type="transmembrane region" description="Helical" evidence="8">
    <location>
        <begin position="140"/>
        <end position="169"/>
    </location>
</feature>
<feature type="transmembrane region" description="Helical" evidence="8">
    <location>
        <begin position="181"/>
        <end position="197"/>
    </location>
</feature>
<comment type="caution">
    <text evidence="9">The sequence shown here is derived from an EMBL/GenBank/DDBJ whole genome shotgun (WGS) entry which is preliminary data.</text>
</comment>
<comment type="subcellular location">
    <subcellularLocation>
        <location evidence="1 8">Cell membrane</location>
        <topology evidence="1 8">Multi-pass membrane protein</topology>
    </subcellularLocation>
</comment>
<evidence type="ECO:0000256" key="3">
    <source>
        <dbReference type="ARBA" id="ARBA00022448"/>
    </source>
</evidence>
<protein>
    <recommendedName>
        <fullName evidence="8">Probable membrane transporter protein</fullName>
    </recommendedName>
</protein>
<feature type="transmembrane region" description="Helical" evidence="8">
    <location>
        <begin position="6"/>
        <end position="32"/>
    </location>
</feature>
<dbReference type="Pfam" id="PF01925">
    <property type="entry name" value="TauE"/>
    <property type="match status" value="1"/>
</dbReference>
<keyword evidence="6 8" id="KW-1133">Transmembrane helix</keyword>
<name>A0A9D1D687_9FIRM</name>
<feature type="transmembrane region" description="Helical" evidence="8">
    <location>
        <begin position="204"/>
        <end position="226"/>
    </location>
</feature>
<feature type="transmembrane region" description="Helical" evidence="8">
    <location>
        <begin position="74"/>
        <end position="94"/>
    </location>
</feature>
<evidence type="ECO:0000256" key="5">
    <source>
        <dbReference type="ARBA" id="ARBA00022692"/>
    </source>
</evidence>
<keyword evidence="7 8" id="KW-0472">Membrane</keyword>
<evidence type="ECO:0000313" key="9">
    <source>
        <dbReference type="EMBL" id="HIR05384.1"/>
    </source>
</evidence>
<evidence type="ECO:0000256" key="8">
    <source>
        <dbReference type="RuleBase" id="RU363041"/>
    </source>
</evidence>
<evidence type="ECO:0000313" key="10">
    <source>
        <dbReference type="Proteomes" id="UP000824250"/>
    </source>
</evidence>
<gene>
    <name evidence="9" type="ORF">IAB28_05395</name>
</gene>
<keyword evidence="5 8" id="KW-0812">Transmembrane</keyword>
<evidence type="ECO:0000256" key="6">
    <source>
        <dbReference type="ARBA" id="ARBA00022989"/>
    </source>
</evidence>
<dbReference type="AlphaFoldDB" id="A0A9D1D687"/>
<sequence>MSYFQMLLIICPVFFVGGVIDSIGGGGGLIALPTYLMLGIPVRTAYGCNKLQAGLGNLVSAIKYFKNHMVDLKIAMISAITALVGAYFGTKIIFLLPEETIQKAITIALPVVALIMVLRKSSAGNTIMKSEISKKTVIQALIVGIIMGFYNSLFGPGIGTIAIIAFSMLMHYDARVASGNGKVLIVLTNALALVSYIRTGNIDFAVAIPAAAFNIIGNLVGVNFAIKKGEKIIKPVMLVVVILTVIKFAWDNNLWR</sequence>